<comment type="caution">
    <text evidence="1">The sequence shown here is derived from an EMBL/GenBank/DDBJ whole genome shotgun (WGS) entry which is preliminary data.</text>
</comment>
<dbReference type="EMBL" id="BMGM01000007">
    <property type="protein sequence ID" value="GGE38471.1"/>
    <property type="molecule type" value="Genomic_DNA"/>
</dbReference>
<protein>
    <recommendedName>
        <fullName evidence="3">Secreted protein</fullName>
    </recommendedName>
</protein>
<evidence type="ECO:0000313" key="2">
    <source>
        <dbReference type="Proteomes" id="UP000599179"/>
    </source>
</evidence>
<dbReference type="NCBIfam" id="NF047658">
    <property type="entry name" value="HYC_CC_PP"/>
    <property type="match status" value="1"/>
</dbReference>
<sequence>MFLVYFSLDLQMMKARFQHIASLLLAVLVLFSTQSFSINTHYCGNILVDKAIMKPAKKCAMHSEQSQSKHEHENEKDECCDDEVDLIEGQDQLKIQSTDFELPHPIFVEAFVFTFFSTSSFETEVNTTIYEDPPPLLQRDFQTFYQVFLI</sequence>
<dbReference type="InterPro" id="IPR058060">
    <property type="entry name" value="HYC_CC_PP"/>
</dbReference>
<accession>A0ABQ1SG74</accession>
<name>A0ABQ1SG74_9FLAO</name>
<dbReference type="Proteomes" id="UP000599179">
    <property type="component" value="Unassembled WGS sequence"/>
</dbReference>
<evidence type="ECO:0000313" key="1">
    <source>
        <dbReference type="EMBL" id="GGE38471.1"/>
    </source>
</evidence>
<gene>
    <name evidence="1" type="ORF">GCM10010832_18450</name>
</gene>
<evidence type="ECO:0008006" key="3">
    <source>
        <dbReference type="Google" id="ProtNLM"/>
    </source>
</evidence>
<proteinExistence type="predicted"/>
<dbReference type="InterPro" id="IPR058512">
    <property type="entry name" value="DUF8199"/>
</dbReference>
<organism evidence="1 2">
    <name type="scientific">Psychroflexus planctonicus</name>
    <dbReference type="NCBI Taxonomy" id="1526575"/>
    <lineage>
        <taxon>Bacteria</taxon>
        <taxon>Pseudomonadati</taxon>
        <taxon>Bacteroidota</taxon>
        <taxon>Flavobacteriia</taxon>
        <taxon>Flavobacteriales</taxon>
        <taxon>Flavobacteriaceae</taxon>
        <taxon>Psychroflexus</taxon>
    </lineage>
</organism>
<dbReference type="Pfam" id="PF26622">
    <property type="entry name" value="DUF8199"/>
    <property type="match status" value="1"/>
</dbReference>
<keyword evidence="2" id="KW-1185">Reference proteome</keyword>
<reference evidence="2" key="1">
    <citation type="journal article" date="2019" name="Int. J. Syst. Evol. Microbiol.">
        <title>The Global Catalogue of Microorganisms (GCM) 10K type strain sequencing project: providing services to taxonomists for standard genome sequencing and annotation.</title>
        <authorList>
            <consortium name="The Broad Institute Genomics Platform"/>
            <consortium name="The Broad Institute Genome Sequencing Center for Infectious Disease"/>
            <person name="Wu L."/>
            <person name="Ma J."/>
        </authorList>
    </citation>
    <scope>NUCLEOTIDE SEQUENCE [LARGE SCALE GENOMIC DNA]</scope>
    <source>
        <strain evidence="2">CGMCC 1.12931</strain>
    </source>
</reference>